<accession>A0ABS6BYX0</accession>
<dbReference type="InterPro" id="IPR051158">
    <property type="entry name" value="Metallophosphoesterase_sf"/>
</dbReference>
<evidence type="ECO:0000256" key="1">
    <source>
        <dbReference type="ARBA" id="ARBA00022723"/>
    </source>
</evidence>
<comment type="caution">
    <text evidence="4">The sequence shown here is derived from an EMBL/GenBank/DDBJ whole genome shotgun (WGS) entry which is preliminary data.</text>
</comment>
<evidence type="ECO:0000313" key="5">
    <source>
        <dbReference type="Proteomes" id="UP000776252"/>
    </source>
</evidence>
<gene>
    <name evidence="4" type="ORF">KPL37_18910</name>
</gene>
<keyword evidence="5" id="KW-1185">Reference proteome</keyword>
<reference evidence="4 5" key="1">
    <citation type="submission" date="2021-06" db="EMBL/GenBank/DDBJ databases">
        <title>Clostridia strains as spoilage organisms.</title>
        <authorList>
            <person name="Wambui J."/>
            <person name="Stephan R."/>
            <person name="Stevens M.J.A."/>
        </authorList>
    </citation>
    <scope>NUCLEOTIDE SEQUENCE [LARGE SCALE GENOMIC DNA]</scope>
    <source>
        <strain evidence="4 5">DSM 14204</strain>
    </source>
</reference>
<evidence type="ECO:0000256" key="2">
    <source>
        <dbReference type="ARBA" id="ARBA00022801"/>
    </source>
</evidence>
<dbReference type="RefSeq" id="WP_216151624.1">
    <property type="nucleotide sequence ID" value="NZ_JAHLDV010000099.1"/>
</dbReference>
<organism evidence="4 5">
    <name type="scientific">Clostridium frigoris</name>
    <dbReference type="NCBI Taxonomy" id="205327"/>
    <lineage>
        <taxon>Bacteria</taxon>
        <taxon>Bacillati</taxon>
        <taxon>Bacillota</taxon>
        <taxon>Clostridia</taxon>
        <taxon>Eubacteriales</taxon>
        <taxon>Clostridiaceae</taxon>
        <taxon>Clostridium</taxon>
    </lineage>
</organism>
<dbReference type="Pfam" id="PF00149">
    <property type="entry name" value="Metallophos"/>
    <property type="match status" value="1"/>
</dbReference>
<dbReference type="Proteomes" id="UP000776252">
    <property type="component" value="Unassembled WGS sequence"/>
</dbReference>
<keyword evidence="1" id="KW-0479">Metal-binding</keyword>
<sequence>MINEFNILTGLFIIFILWALIEAQVYRVRRIIIKNSKIPKGFNNFKIIFISDMHYGRGFSSKRLLNIVNKINQIEPDIIIIGGDYLDISVKSKRDVSKYLDKEIQVLKKLKAKLGIFTVLGNHDYFRGKEYLLKKLNSNSFKILKNRKELISKGGDTIEIIGVDDLLEGIPDANVLKKTSTNFTIAISHNPDFFSDYKNVINYDLGFAGHTHGGQVTFFGVYAPYTSSKYGQMYCKKIIHEKDRDILLTNGIGNGKLPIRFFAIPEIVEIDLED</sequence>
<feature type="domain" description="Calcineurin-like phosphoesterase" evidence="3">
    <location>
        <begin position="45"/>
        <end position="213"/>
    </location>
</feature>
<evidence type="ECO:0000313" key="4">
    <source>
        <dbReference type="EMBL" id="MBU3161759.1"/>
    </source>
</evidence>
<dbReference type="EMBL" id="JAHLDV010000099">
    <property type="protein sequence ID" value="MBU3161759.1"/>
    <property type="molecule type" value="Genomic_DNA"/>
</dbReference>
<evidence type="ECO:0000259" key="3">
    <source>
        <dbReference type="Pfam" id="PF00149"/>
    </source>
</evidence>
<proteinExistence type="predicted"/>
<protein>
    <submittedName>
        <fullName evidence="4">Metallophosphoesterase</fullName>
    </submittedName>
</protein>
<dbReference type="InterPro" id="IPR004843">
    <property type="entry name" value="Calcineurin-like_PHP"/>
</dbReference>
<name>A0ABS6BYX0_9CLOT</name>
<dbReference type="PANTHER" id="PTHR31302:SF31">
    <property type="entry name" value="PHOSPHODIESTERASE YAEI"/>
    <property type="match status" value="1"/>
</dbReference>
<dbReference type="CDD" id="cd07385">
    <property type="entry name" value="MPP_YkuE_C"/>
    <property type="match status" value="1"/>
</dbReference>
<dbReference type="PANTHER" id="PTHR31302">
    <property type="entry name" value="TRANSMEMBRANE PROTEIN WITH METALLOPHOSPHOESTERASE DOMAIN-RELATED"/>
    <property type="match status" value="1"/>
</dbReference>
<keyword evidence="2" id="KW-0378">Hydrolase</keyword>